<proteinExistence type="predicted"/>
<dbReference type="Pfam" id="PF00643">
    <property type="entry name" value="zf-B_box"/>
    <property type="match status" value="1"/>
</dbReference>
<evidence type="ECO:0000259" key="6">
    <source>
        <dbReference type="PROSITE" id="PS50119"/>
    </source>
</evidence>
<gene>
    <name evidence="7" type="ORF">OSB04_014451</name>
</gene>
<feature type="compositionally biased region" description="Polar residues" evidence="5">
    <location>
        <begin position="248"/>
        <end position="258"/>
    </location>
</feature>
<evidence type="ECO:0000313" key="7">
    <source>
        <dbReference type="EMBL" id="KAJ9550406.1"/>
    </source>
</evidence>
<name>A0AA38T8B9_9ASTR</name>
<evidence type="ECO:0000313" key="8">
    <source>
        <dbReference type="Proteomes" id="UP001172457"/>
    </source>
</evidence>
<dbReference type="PANTHER" id="PTHR31717:SF60">
    <property type="entry name" value="B-BOX TYPE ZINC FINGER FAMILY PROTEIN"/>
    <property type="match status" value="1"/>
</dbReference>
<evidence type="ECO:0000256" key="2">
    <source>
        <dbReference type="ARBA" id="ARBA00022771"/>
    </source>
</evidence>
<keyword evidence="1" id="KW-0479">Metal-binding</keyword>
<keyword evidence="3" id="KW-0862">Zinc</keyword>
<dbReference type="AlphaFoldDB" id="A0AA38T8B9"/>
<dbReference type="InterPro" id="IPR000315">
    <property type="entry name" value="Znf_B-box"/>
</dbReference>
<accession>A0AA38T8B9</accession>
<dbReference type="PANTHER" id="PTHR31717">
    <property type="entry name" value="ZINC FINGER PROTEIN CONSTANS-LIKE 10"/>
    <property type="match status" value="1"/>
</dbReference>
<protein>
    <recommendedName>
        <fullName evidence="6">B box-type domain-containing protein</fullName>
    </recommendedName>
</protein>
<reference evidence="7" key="1">
    <citation type="submission" date="2023-03" db="EMBL/GenBank/DDBJ databases">
        <title>Chromosome-scale reference genome and RAD-based genetic map of yellow starthistle (Centaurea solstitialis) reveal putative structural variation and QTLs associated with invader traits.</title>
        <authorList>
            <person name="Reatini B."/>
            <person name="Cang F.A."/>
            <person name="Jiang Q."/>
            <person name="Mckibben M.T.W."/>
            <person name="Barker M.S."/>
            <person name="Rieseberg L.H."/>
            <person name="Dlugosch K.M."/>
        </authorList>
    </citation>
    <scope>NUCLEOTIDE SEQUENCE</scope>
    <source>
        <strain evidence="7">CAN-66</strain>
        <tissue evidence="7">Leaf</tissue>
    </source>
</reference>
<dbReference type="EMBL" id="JARYMX010000004">
    <property type="protein sequence ID" value="KAJ9550406.1"/>
    <property type="molecule type" value="Genomic_DNA"/>
</dbReference>
<evidence type="ECO:0000256" key="4">
    <source>
        <dbReference type="PROSITE-ProRule" id="PRU00024"/>
    </source>
</evidence>
<keyword evidence="2 4" id="KW-0863">Zinc-finger</keyword>
<evidence type="ECO:0000256" key="1">
    <source>
        <dbReference type="ARBA" id="ARBA00022723"/>
    </source>
</evidence>
<feature type="region of interest" description="Disordered" evidence="5">
    <location>
        <begin position="77"/>
        <end position="136"/>
    </location>
</feature>
<comment type="caution">
    <text evidence="7">The sequence shown here is derived from an EMBL/GenBank/DDBJ whole genome shotgun (WGS) entry which is preliminary data.</text>
</comment>
<feature type="domain" description="B box-type" evidence="6">
    <location>
        <begin position="1"/>
        <end position="46"/>
    </location>
</feature>
<dbReference type="PROSITE" id="PS50119">
    <property type="entry name" value="ZF_BBOX"/>
    <property type="match status" value="1"/>
</dbReference>
<dbReference type="InterPro" id="IPR049808">
    <property type="entry name" value="CONSTANS-like_Bbox1"/>
</dbReference>
<dbReference type="SMART" id="SM00336">
    <property type="entry name" value="BBOX"/>
    <property type="match status" value="1"/>
</dbReference>
<dbReference type="Proteomes" id="UP001172457">
    <property type="component" value="Chromosome 4"/>
</dbReference>
<evidence type="ECO:0000256" key="3">
    <source>
        <dbReference type="ARBA" id="ARBA00022833"/>
    </source>
</evidence>
<dbReference type="GO" id="GO:0008270">
    <property type="term" value="F:zinc ion binding"/>
    <property type="evidence" value="ECO:0007669"/>
    <property type="project" value="UniProtKB-KW"/>
</dbReference>
<sequence length="258" mass="28401">MKKRCELCKSKAMIYCDSDSATLCWSCDAKVHSANFLVARHSRTLLCQMCQSPTPWTASGERIGPTTASICGRCVVEGDSDDDTEERVEGNDSEMGTDSDEIELVDENDDNQVVPPWSSTPPPPPESSSSSSEDLEFSMCGHGGLMKRKRWNVPDLNSEPEVYSKLTIILFAPSAAHPTRWLRIAIGFIGVLWEEIDSSSVNMNRNPAIGDETTSFHSFESTVGKLKRIRHRSPISSNRRSEPASKTAELTVNASDSP</sequence>
<feature type="compositionally biased region" description="Acidic residues" evidence="5">
    <location>
        <begin position="78"/>
        <end position="110"/>
    </location>
</feature>
<evidence type="ECO:0000256" key="5">
    <source>
        <dbReference type="SAM" id="MobiDB-lite"/>
    </source>
</evidence>
<dbReference type="CDD" id="cd19821">
    <property type="entry name" value="Bbox1_BBX-like"/>
    <property type="match status" value="1"/>
</dbReference>
<feature type="region of interest" description="Disordered" evidence="5">
    <location>
        <begin position="230"/>
        <end position="258"/>
    </location>
</feature>
<keyword evidence="8" id="KW-1185">Reference proteome</keyword>
<organism evidence="7 8">
    <name type="scientific">Centaurea solstitialis</name>
    <name type="common">yellow star-thistle</name>
    <dbReference type="NCBI Taxonomy" id="347529"/>
    <lineage>
        <taxon>Eukaryota</taxon>
        <taxon>Viridiplantae</taxon>
        <taxon>Streptophyta</taxon>
        <taxon>Embryophyta</taxon>
        <taxon>Tracheophyta</taxon>
        <taxon>Spermatophyta</taxon>
        <taxon>Magnoliopsida</taxon>
        <taxon>eudicotyledons</taxon>
        <taxon>Gunneridae</taxon>
        <taxon>Pentapetalae</taxon>
        <taxon>asterids</taxon>
        <taxon>campanulids</taxon>
        <taxon>Asterales</taxon>
        <taxon>Asteraceae</taxon>
        <taxon>Carduoideae</taxon>
        <taxon>Cardueae</taxon>
        <taxon>Centaureinae</taxon>
        <taxon>Centaurea</taxon>
    </lineage>
</organism>